<dbReference type="InterPro" id="IPR051044">
    <property type="entry name" value="MAG_DAG_Lipase"/>
</dbReference>
<dbReference type="InterPro" id="IPR029058">
    <property type="entry name" value="AB_hydrolase_fold"/>
</dbReference>
<gene>
    <name evidence="4" type="ORF">EDD58_102306</name>
</gene>
<dbReference type="PANTHER" id="PTHR11614">
    <property type="entry name" value="PHOSPHOLIPASE-RELATED"/>
    <property type="match status" value="1"/>
</dbReference>
<feature type="binding site" evidence="2">
    <location>
        <position position="96"/>
    </location>
    <ligand>
        <name>substrate</name>
    </ligand>
</feature>
<dbReference type="AlphaFoldDB" id="A0A4R3L939"/>
<keyword evidence="5" id="KW-1185">Reference proteome</keyword>
<dbReference type="Gene3D" id="3.40.50.1820">
    <property type="entry name" value="alpha/beta hydrolase"/>
    <property type="match status" value="1"/>
</dbReference>
<reference evidence="4 5" key="1">
    <citation type="submission" date="2019-03" db="EMBL/GenBank/DDBJ databases">
        <title>Genomic Encyclopedia of Type Strains, Phase IV (KMG-IV): sequencing the most valuable type-strain genomes for metagenomic binning, comparative biology and taxonomic classification.</title>
        <authorList>
            <person name="Goeker M."/>
        </authorList>
    </citation>
    <scope>NUCLEOTIDE SEQUENCE [LARGE SCALE GENOMIC DNA]</scope>
    <source>
        <strain evidence="4 5">DSM 45707</strain>
    </source>
</reference>
<feature type="active site" description="Nucleophile" evidence="1">
    <location>
        <position position="95"/>
    </location>
</feature>
<feature type="binding site" evidence="2">
    <location>
        <position position="27"/>
    </location>
    <ligand>
        <name>substrate</name>
    </ligand>
</feature>
<dbReference type="Pfam" id="PF12146">
    <property type="entry name" value="Hydrolase_4"/>
    <property type="match status" value="1"/>
</dbReference>
<evidence type="ECO:0000313" key="5">
    <source>
        <dbReference type="Proteomes" id="UP000294937"/>
    </source>
</evidence>
<evidence type="ECO:0000256" key="1">
    <source>
        <dbReference type="PIRSR" id="PIRSR017388-1"/>
    </source>
</evidence>
<sequence length="261" mass="29942">MMEIIQRSPDPFFYKGGKTGILLIHGFSGSPSEMRPMGEYFKEQGYTVCAPLLAGHGTTPEDMEKTYWPDWWQSVLDAYERTLPEVEELFVAGLSMGGALSLYLASQKSVAGVIPMCAPVWVQDRRAVFAGVIHHFIPYKKRKIRRAEEIERHMVTYDRTPVKCVGSLNRLIRMVRQQLPKVSAPALVIQSQMDEVVVPKSAEYIHEHISSTEKELSWYEKSSHIITLDKERKKLFAEVDGFIQRHSQFSNLHQYRDVKPV</sequence>
<dbReference type="GO" id="GO:0052689">
    <property type="term" value="F:carboxylic ester hydrolase activity"/>
    <property type="evidence" value="ECO:0007669"/>
    <property type="project" value="InterPro"/>
</dbReference>
<name>A0A4R3L939_9BACL</name>
<feature type="domain" description="Serine aminopeptidase S33" evidence="3">
    <location>
        <begin position="21"/>
        <end position="231"/>
    </location>
</feature>
<dbReference type="PIRSF" id="PIRSF017388">
    <property type="entry name" value="Esterase_lipase"/>
    <property type="match status" value="1"/>
</dbReference>
<dbReference type="EMBL" id="SMAG01000002">
    <property type="protein sequence ID" value="TCS95728.1"/>
    <property type="molecule type" value="Genomic_DNA"/>
</dbReference>
<evidence type="ECO:0000313" key="4">
    <source>
        <dbReference type="EMBL" id="TCS95728.1"/>
    </source>
</evidence>
<feature type="active site" description="Charge relay system" evidence="1">
    <location>
        <position position="194"/>
    </location>
</feature>
<accession>A0A4R3L939</accession>
<dbReference type="SUPFAM" id="SSF53474">
    <property type="entry name" value="alpha/beta-Hydrolases"/>
    <property type="match status" value="1"/>
</dbReference>
<comment type="caution">
    <text evidence="4">The sequence shown here is derived from an EMBL/GenBank/DDBJ whole genome shotgun (WGS) entry which is preliminary data.</text>
</comment>
<dbReference type="InterPro" id="IPR022742">
    <property type="entry name" value="Hydrolase_4"/>
</dbReference>
<protein>
    <submittedName>
        <fullName evidence="4">Carboxylesterase</fullName>
    </submittedName>
</protein>
<evidence type="ECO:0000256" key="2">
    <source>
        <dbReference type="PIRSR" id="PIRSR017388-2"/>
    </source>
</evidence>
<proteinExistence type="predicted"/>
<evidence type="ECO:0000259" key="3">
    <source>
        <dbReference type="Pfam" id="PF12146"/>
    </source>
</evidence>
<organism evidence="4 5">
    <name type="scientific">Hazenella coriacea</name>
    <dbReference type="NCBI Taxonomy" id="1179467"/>
    <lineage>
        <taxon>Bacteria</taxon>
        <taxon>Bacillati</taxon>
        <taxon>Bacillota</taxon>
        <taxon>Bacilli</taxon>
        <taxon>Bacillales</taxon>
        <taxon>Thermoactinomycetaceae</taxon>
        <taxon>Hazenella</taxon>
    </lineage>
</organism>
<feature type="active site" description="Charge relay system" evidence="1">
    <location>
        <position position="224"/>
    </location>
</feature>
<dbReference type="Proteomes" id="UP000294937">
    <property type="component" value="Unassembled WGS sequence"/>
</dbReference>
<dbReference type="InterPro" id="IPR012354">
    <property type="entry name" value="Esterase_lipase"/>
</dbReference>